<accession>A0A7C8Z0D4</accession>
<reference evidence="2" key="1">
    <citation type="journal article" date="2013" name="J. Plant Res.">
        <title>Effect of fungi and light on seed germination of three Opuntia species from semiarid lands of central Mexico.</title>
        <authorList>
            <person name="Delgado-Sanchez P."/>
            <person name="Jimenez-Bremont J.F."/>
            <person name="Guerrero-Gonzalez Mde L."/>
            <person name="Flores J."/>
        </authorList>
    </citation>
    <scope>NUCLEOTIDE SEQUENCE</scope>
    <source>
        <tissue evidence="2">Cladode</tissue>
    </source>
</reference>
<name>A0A7C8Z0D4_OPUST</name>
<feature type="region of interest" description="Disordered" evidence="1">
    <location>
        <begin position="1"/>
        <end position="32"/>
    </location>
</feature>
<proteinExistence type="predicted"/>
<sequence length="183" mass="20164">MDMDDSISSTNYASKSPSIGPRAMSVDSSEESGWTSYIDDFIAENYGMEDSQSPSMISGSASLSVLRSPKKLISKKKKAQASFVDEELEDTACSPVHSPKVNGLNNLFMKSKAMEDQDICQAYELNHFHTKLQEAANSTSFSQEKEHVSQQAGEGINDMAFLETELRRKGLCLVPMSMLLSFP</sequence>
<dbReference type="PANTHER" id="PTHR33974:SF25">
    <property type="entry name" value="SMALL PHOSPHATASE-LIKE PROTEIN 2, PUTATIVE-RELATED"/>
    <property type="match status" value="1"/>
</dbReference>
<dbReference type="PANTHER" id="PTHR33974">
    <property type="entry name" value="VASCULAR-RELATED UNKNOWN PROTEIN 1-RELATED"/>
    <property type="match status" value="1"/>
</dbReference>
<protein>
    <submittedName>
        <fullName evidence="2">Uncharacterized protein</fullName>
    </submittedName>
</protein>
<dbReference type="AlphaFoldDB" id="A0A7C8Z0D4"/>
<dbReference type="InterPro" id="IPR039280">
    <property type="entry name" value="VUP"/>
</dbReference>
<evidence type="ECO:0000313" key="2">
    <source>
        <dbReference type="EMBL" id="MBA4630493.1"/>
    </source>
</evidence>
<dbReference type="EMBL" id="GISG01073989">
    <property type="protein sequence ID" value="MBA4630493.1"/>
    <property type="molecule type" value="Transcribed_RNA"/>
</dbReference>
<dbReference type="GO" id="GO:0010089">
    <property type="term" value="P:xylem development"/>
    <property type="evidence" value="ECO:0007669"/>
    <property type="project" value="InterPro"/>
</dbReference>
<organism evidence="2">
    <name type="scientific">Opuntia streptacantha</name>
    <name type="common">Prickly pear cactus</name>
    <name type="synonym">Opuntia cardona</name>
    <dbReference type="NCBI Taxonomy" id="393608"/>
    <lineage>
        <taxon>Eukaryota</taxon>
        <taxon>Viridiplantae</taxon>
        <taxon>Streptophyta</taxon>
        <taxon>Embryophyta</taxon>
        <taxon>Tracheophyta</taxon>
        <taxon>Spermatophyta</taxon>
        <taxon>Magnoliopsida</taxon>
        <taxon>eudicotyledons</taxon>
        <taxon>Gunneridae</taxon>
        <taxon>Pentapetalae</taxon>
        <taxon>Caryophyllales</taxon>
        <taxon>Cactineae</taxon>
        <taxon>Cactaceae</taxon>
        <taxon>Opuntioideae</taxon>
        <taxon>Opuntia</taxon>
    </lineage>
</organism>
<feature type="compositionally biased region" description="Polar residues" evidence="1">
    <location>
        <begin position="1"/>
        <end position="17"/>
    </location>
</feature>
<evidence type="ECO:0000256" key="1">
    <source>
        <dbReference type="SAM" id="MobiDB-lite"/>
    </source>
</evidence>
<reference evidence="2" key="2">
    <citation type="submission" date="2020-07" db="EMBL/GenBank/DDBJ databases">
        <authorList>
            <person name="Vera ALvarez R."/>
            <person name="Arias-Moreno D.M."/>
            <person name="Jimenez-Jacinto V."/>
            <person name="Jimenez-Bremont J.F."/>
            <person name="Swaminathan K."/>
            <person name="Moose S.P."/>
            <person name="Guerrero-Gonzalez M.L."/>
            <person name="Marino-Ramirez L."/>
            <person name="Landsman D."/>
            <person name="Rodriguez-Kessler M."/>
            <person name="Delgado-Sanchez P."/>
        </authorList>
    </citation>
    <scope>NUCLEOTIDE SEQUENCE</scope>
    <source>
        <tissue evidence="2">Cladode</tissue>
    </source>
</reference>